<dbReference type="Proteomes" id="UP000800038">
    <property type="component" value="Unassembled WGS sequence"/>
</dbReference>
<feature type="non-terminal residue" evidence="1">
    <location>
        <position position="1"/>
    </location>
</feature>
<proteinExistence type="predicted"/>
<accession>A0A6A5SSV1</accession>
<sequence length="269" mass="31010">PSPKEPSKEPPIDRLIVKVLLESEDASWIDDLFPIWQKQIITTHRDLVKLHEGGKRVDRGHAASAYLTWIIENDKYLPNTVVFLPPDHQKQERDFRDAISNLQTPFTQSSGFANLHCPSAKTCHDLVLPFRSPPNEFRTLEVAMSTAWENIFCNITVPEQLATPPVAEFVVNKAQVHKRGVEEHLQFWTWLNKTKIDDDTSGMVFEYLWHVIFGRDRYSVRILRSVNVRFTASARSQAGGFSLTECYNSSFVHNVDIILRGYKLLPCYW</sequence>
<dbReference type="OrthoDB" id="426718at2759"/>
<dbReference type="InterPro" id="IPR021838">
    <property type="entry name" value="DUF3431"/>
</dbReference>
<dbReference type="AlphaFoldDB" id="A0A6A5SSV1"/>
<name>A0A6A5SSV1_9PLEO</name>
<gene>
    <name evidence="1" type="ORF">EJ02DRAFT_495519</name>
</gene>
<dbReference type="PANTHER" id="PTHR37490:SF2">
    <property type="match status" value="1"/>
</dbReference>
<organism evidence="1 2">
    <name type="scientific">Clathrospora elynae</name>
    <dbReference type="NCBI Taxonomy" id="706981"/>
    <lineage>
        <taxon>Eukaryota</taxon>
        <taxon>Fungi</taxon>
        <taxon>Dikarya</taxon>
        <taxon>Ascomycota</taxon>
        <taxon>Pezizomycotina</taxon>
        <taxon>Dothideomycetes</taxon>
        <taxon>Pleosporomycetidae</taxon>
        <taxon>Pleosporales</taxon>
        <taxon>Diademaceae</taxon>
        <taxon>Clathrospora</taxon>
    </lineage>
</organism>
<dbReference type="Pfam" id="PF11913">
    <property type="entry name" value="DUF3431"/>
    <property type="match status" value="1"/>
</dbReference>
<dbReference type="PANTHER" id="PTHR37490">
    <property type="entry name" value="EXPRESSED PROTEIN"/>
    <property type="match status" value="1"/>
</dbReference>
<evidence type="ECO:0000313" key="1">
    <source>
        <dbReference type="EMBL" id="KAF1940157.1"/>
    </source>
</evidence>
<protein>
    <submittedName>
        <fullName evidence="1">Uncharacterized protein</fullName>
    </submittedName>
</protein>
<dbReference type="EMBL" id="ML976067">
    <property type="protein sequence ID" value="KAF1940157.1"/>
    <property type="molecule type" value="Genomic_DNA"/>
</dbReference>
<reference evidence="1" key="1">
    <citation type="journal article" date="2020" name="Stud. Mycol.">
        <title>101 Dothideomycetes genomes: a test case for predicting lifestyles and emergence of pathogens.</title>
        <authorList>
            <person name="Haridas S."/>
            <person name="Albert R."/>
            <person name="Binder M."/>
            <person name="Bloem J."/>
            <person name="Labutti K."/>
            <person name="Salamov A."/>
            <person name="Andreopoulos B."/>
            <person name="Baker S."/>
            <person name="Barry K."/>
            <person name="Bills G."/>
            <person name="Bluhm B."/>
            <person name="Cannon C."/>
            <person name="Castanera R."/>
            <person name="Culley D."/>
            <person name="Daum C."/>
            <person name="Ezra D."/>
            <person name="Gonzalez J."/>
            <person name="Henrissat B."/>
            <person name="Kuo A."/>
            <person name="Liang C."/>
            <person name="Lipzen A."/>
            <person name="Lutzoni F."/>
            <person name="Magnuson J."/>
            <person name="Mondo S."/>
            <person name="Nolan M."/>
            <person name="Ohm R."/>
            <person name="Pangilinan J."/>
            <person name="Park H.-J."/>
            <person name="Ramirez L."/>
            <person name="Alfaro M."/>
            <person name="Sun H."/>
            <person name="Tritt A."/>
            <person name="Yoshinaga Y."/>
            <person name="Zwiers L.-H."/>
            <person name="Turgeon B."/>
            <person name="Goodwin S."/>
            <person name="Spatafora J."/>
            <person name="Crous P."/>
            <person name="Grigoriev I."/>
        </authorList>
    </citation>
    <scope>NUCLEOTIDE SEQUENCE</scope>
    <source>
        <strain evidence="1">CBS 161.51</strain>
    </source>
</reference>
<feature type="non-terminal residue" evidence="1">
    <location>
        <position position="269"/>
    </location>
</feature>
<evidence type="ECO:0000313" key="2">
    <source>
        <dbReference type="Proteomes" id="UP000800038"/>
    </source>
</evidence>
<keyword evidence="2" id="KW-1185">Reference proteome</keyword>